<dbReference type="STRING" id="1385519.N801_11605"/>
<dbReference type="EMBL" id="AVPL01000002">
    <property type="protein sequence ID" value="KGN42893.1"/>
    <property type="molecule type" value="Genomic_DNA"/>
</dbReference>
<evidence type="ECO:0000256" key="1">
    <source>
        <dbReference type="SAM" id="MobiDB-lite"/>
    </source>
</evidence>
<evidence type="ECO:0000313" key="5">
    <source>
        <dbReference type="Proteomes" id="UP000030013"/>
    </source>
</evidence>
<dbReference type="AlphaFoldDB" id="A0A0A0K0D3"/>
<protein>
    <recommendedName>
        <fullName evidence="6">Gram-positive cocci surface proteins LPxTG domain-containing protein</fullName>
    </recommendedName>
</protein>
<accession>A0A0A0K0D3</accession>
<feature type="compositionally biased region" description="Pro residues" evidence="1">
    <location>
        <begin position="126"/>
        <end position="140"/>
    </location>
</feature>
<dbReference type="eggNOG" id="ENOG5033EVW">
    <property type="taxonomic scope" value="Bacteria"/>
</dbReference>
<evidence type="ECO:0000256" key="3">
    <source>
        <dbReference type="SAM" id="SignalP"/>
    </source>
</evidence>
<feature type="compositionally biased region" description="Low complexity" evidence="1">
    <location>
        <begin position="141"/>
        <end position="186"/>
    </location>
</feature>
<dbReference type="RefSeq" id="WP_035932223.1">
    <property type="nucleotide sequence ID" value="NZ_AVPL01000002.1"/>
</dbReference>
<feature type="chain" id="PRO_5038704143" description="Gram-positive cocci surface proteins LPxTG domain-containing protein" evidence="3">
    <location>
        <begin position="28"/>
        <end position="232"/>
    </location>
</feature>
<comment type="caution">
    <text evidence="4">The sequence shown here is derived from an EMBL/GenBank/DDBJ whole genome shotgun (WGS) entry which is preliminary data.</text>
</comment>
<organism evidence="4 5">
    <name type="scientific">Knoellia aerolata DSM 18566</name>
    <dbReference type="NCBI Taxonomy" id="1385519"/>
    <lineage>
        <taxon>Bacteria</taxon>
        <taxon>Bacillati</taxon>
        <taxon>Actinomycetota</taxon>
        <taxon>Actinomycetes</taxon>
        <taxon>Micrococcales</taxon>
        <taxon>Intrasporangiaceae</taxon>
        <taxon>Knoellia</taxon>
    </lineage>
</organism>
<evidence type="ECO:0000313" key="4">
    <source>
        <dbReference type="EMBL" id="KGN42893.1"/>
    </source>
</evidence>
<gene>
    <name evidence="4" type="ORF">N801_11605</name>
</gene>
<evidence type="ECO:0008006" key="6">
    <source>
        <dbReference type="Google" id="ProtNLM"/>
    </source>
</evidence>
<feature type="region of interest" description="Disordered" evidence="1">
    <location>
        <begin position="120"/>
        <end position="193"/>
    </location>
</feature>
<feature type="transmembrane region" description="Helical" evidence="2">
    <location>
        <begin position="205"/>
        <end position="224"/>
    </location>
</feature>
<reference evidence="4 5" key="1">
    <citation type="submission" date="2013-08" db="EMBL/GenBank/DDBJ databases">
        <title>The genome sequence of Knoellia aerolata.</title>
        <authorList>
            <person name="Zhu W."/>
            <person name="Wang G."/>
        </authorList>
    </citation>
    <scope>NUCLEOTIDE SEQUENCE [LARGE SCALE GENOMIC DNA]</scope>
    <source>
        <strain evidence="4 5">DSM 18566</strain>
    </source>
</reference>
<keyword evidence="2" id="KW-0472">Membrane</keyword>
<keyword evidence="5" id="KW-1185">Reference proteome</keyword>
<keyword evidence="2" id="KW-1133">Transmembrane helix</keyword>
<sequence length="232" mass="23019">MAQQITRRLTSAAFGLALVGASGVAFGAAAQADSQDNITFCHATGDAGTFVVLTTDGASIVKGAHGTHQDGRDVIPPFEYVAQGSEDTVSFEGLNWDDNWETDGAGVATEDVAAADCAPAGEPTPTVTPTPTPSVTPTPTPSVTVTPTPTPSVTVTPTPGVTTTPSVTVTPTLGVTTTPGPSTSPGQPNGPVIETDLVDPAGTSLGFVLGGTALLLAGGATLAASRRRGSHS</sequence>
<proteinExistence type="predicted"/>
<evidence type="ECO:0000256" key="2">
    <source>
        <dbReference type="SAM" id="Phobius"/>
    </source>
</evidence>
<keyword evidence="2" id="KW-0812">Transmembrane</keyword>
<feature type="signal peptide" evidence="3">
    <location>
        <begin position="1"/>
        <end position="27"/>
    </location>
</feature>
<dbReference type="Proteomes" id="UP000030013">
    <property type="component" value="Unassembled WGS sequence"/>
</dbReference>
<name>A0A0A0K0D3_9MICO</name>
<keyword evidence="3" id="KW-0732">Signal</keyword>